<keyword evidence="2 5" id="KW-0812">Transmembrane</keyword>
<dbReference type="AlphaFoldDB" id="A0A0B6ZV86"/>
<comment type="subcellular location">
    <subcellularLocation>
        <location evidence="1">Membrane</location>
        <topology evidence="1">Multi-pass membrane protein</topology>
    </subcellularLocation>
</comment>
<evidence type="ECO:0000256" key="4">
    <source>
        <dbReference type="ARBA" id="ARBA00023136"/>
    </source>
</evidence>
<keyword evidence="3 5" id="KW-1133">Transmembrane helix</keyword>
<name>A0A0B6ZV86_9EUPU</name>
<proteinExistence type="predicted"/>
<sequence>MAPCTIISAILCVLVIVVAIIISFSTPNWASFEKNPSVELCGCTSCDCGMWLSCNGAFLQDGSIENCNWFFSNGFEIERELPGWFKIVQGLMSGAVVTSVLSLILGLLSLCCRCKRCNPYQTTGAFLGLTFVLVTAAVCVFGIIGHIQHNIEVLATGQANLQHNTFSWSFWIAVGAAVLSFSTSLVYFCAGRSSVQEECV</sequence>
<gene>
    <name evidence="6" type="primary">ORF82773</name>
</gene>
<evidence type="ECO:0000256" key="1">
    <source>
        <dbReference type="ARBA" id="ARBA00004141"/>
    </source>
</evidence>
<keyword evidence="4 5" id="KW-0472">Membrane</keyword>
<accession>A0A0B6ZV86</accession>
<organism evidence="6">
    <name type="scientific">Arion vulgaris</name>
    <dbReference type="NCBI Taxonomy" id="1028688"/>
    <lineage>
        <taxon>Eukaryota</taxon>
        <taxon>Metazoa</taxon>
        <taxon>Spiralia</taxon>
        <taxon>Lophotrochozoa</taxon>
        <taxon>Mollusca</taxon>
        <taxon>Gastropoda</taxon>
        <taxon>Heterobranchia</taxon>
        <taxon>Euthyneura</taxon>
        <taxon>Panpulmonata</taxon>
        <taxon>Eupulmonata</taxon>
        <taxon>Stylommatophora</taxon>
        <taxon>Helicina</taxon>
        <taxon>Arionoidea</taxon>
        <taxon>Arionidae</taxon>
        <taxon>Arion</taxon>
    </lineage>
</organism>
<evidence type="ECO:0000256" key="3">
    <source>
        <dbReference type="ARBA" id="ARBA00022989"/>
    </source>
</evidence>
<dbReference type="PANTHER" id="PTHR21284:SF12">
    <property type="entry name" value="EG:80H7.2 PROTEIN"/>
    <property type="match status" value="1"/>
</dbReference>
<dbReference type="PANTHER" id="PTHR21284">
    <property type="entry name" value="EG:80H7.2 PROTEIN"/>
    <property type="match status" value="1"/>
</dbReference>
<feature type="transmembrane region" description="Helical" evidence="5">
    <location>
        <begin position="7"/>
        <end position="26"/>
    </location>
</feature>
<protein>
    <submittedName>
        <fullName evidence="6">Uncharacterized protein</fullName>
    </submittedName>
</protein>
<feature type="transmembrane region" description="Helical" evidence="5">
    <location>
        <begin position="168"/>
        <end position="190"/>
    </location>
</feature>
<reference evidence="6" key="1">
    <citation type="submission" date="2014-12" db="EMBL/GenBank/DDBJ databases">
        <title>Insight into the proteome of Arion vulgaris.</title>
        <authorList>
            <person name="Aradska J."/>
            <person name="Bulat T."/>
            <person name="Smidak R."/>
            <person name="Sarate P."/>
            <person name="Gangsoo J."/>
            <person name="Sialana F."/>
            <person name="Bilban M."/>
            <person name="Lubec G."/>
        </authorList>
    </citation>
    <scope>NUCLEOTIDE SEQUENCE</scope>
    <source>
        <tissue evidence="6">Skin</tissue>
    </source>
</reference>
<dbReference type="InterPro" id="IPR004031">
    <property type="entry name" value="PMP22/EMP/MP20/Claudin"/>
</dbReference>
<evidence type="ECO:0000256" key="5">
    <source>
        <dbReference type="SAM" id="Phobius"/>
    </source>
</evidence>
<feature type="transmembrane region" description="Helical" evidence="5">
    <location>
        <begin position="124"/>
        <end position="148"/>
    </location>
</feature>
<evidence type="ECO:0000313" key="6">
    <source>
        <dbReference type="EMBL" id="CEK72519.1"/>
    </source>
</evidence>
<dbReference type="EMBL" id="HACG01025654">
    <property type="protein sequence ID" value="CEK72519.1"/>
    <property type="molecule type" value="Transcribed_RNA"/>
</dbReference>
<feature type="transmembrane region" description="Helical" evidence="5">
    <location>
        <begin position="91"/>
        <end position="112"/>
    </location>
</feature>
<dbReference type="GO" id="GO:0016020">
    <property type="term" value="C:membrane"/>
    <property type="evidence" value="ECO:0007669"/>
    <property type="project" value="UniProtKB-SubCell"/>
</dbReference>
<dbReference type="Gene3D" id="1.20.140.150">
    <property type="match status" value="1"/>
</dbReference>
<evidence type="ECO:0000256" key="2">
    <source>
        <dbReference type="ARBA" id="ARBA00022692"/>
    </source>
</evidence>
<dbReference type="Pfam" id="PF13903">
    <property type="entry name" value="Claudin_2"/>
    <property type="match status" value="1"/>
</dbReference>